<keyword evidence="3 4" id="KW-0131">Cell cycle</keyword>
<dbReference type="PANTHER" id="PTHR37307:SF1">
    <property type="entry name" value="CELL DIVISION PROTEIN WHIA-RELATED"/>
    <property type="match status" value="1"/>
</dbReference>
<proteinExistence type="inferred from homology"/>
<dbReference type="SUPFAM" id="SSF55608">
    <property type="entry name" value="Homing endonucleases"/>
    <property type="match status" value="1"/>
</dbReference>
<dbReference type="Pfam" id="PF10298">
    <property type="entry name" value="WhiA_N"/>
    <property type="match status" value="1"/>
</dbReference>
<keyword evidence="9" id="KW-1185">Reference proteome</keyword>
<dbReference type="InterPro" id="IPR018478">
    <property type="entry name" value="Sporu_reg_WhiA_N_dom"/>
</dbReference>
<dbReference type="GO" id="GO:0003677">
    <property type="term" value="F:DNA binding"/>
    <property type="evidence" value="ECO:0007669"/>
    <property type="project" value="UniProtKB-UniRule"/>
</dbReference>
<dbReference type="InterPro" id="IPR023054">
    <property type="entry name" value="Sporulation_regulator_WhiA_C"/>
</dbReference>
<dbReference type="GO" id="GO:0043937">
    <property type="term" value="P:regulation of sporulation"/>
    <property type="evidence" value="ECO:0007669"/>
    <property type="project" value="InterPro"/>
</dbReference>
<feature type="domain" description="Sporulation transcription regulator WhiA N-terminal" evidence="6">
    <location>
        <begin position="19"/>
        <end position="101"/>
    </location>
</feature>
<dbReference type="GO" id="GO:0051301">
    <property type="term" value="P:cell division"/>
    <property type="evidence" value="ECO:0007669"/>
    <property type="project" value="UniProtKB-UniRule"/>
</dbReference>
<evidence type="ECO:0000313" key="8">
    <source>
        <dbReference type="EMBL" id="ANU77073.1"/>
    </source>
</evidence>
<dbReference type="HAMAP" id="MF_01420">
    <property type="entry name" value="HTH_type_WhiA"/>
    <property type="match status" value="1"/>
</dbReference>
<dbReference type="Proteomes" id="UP000092574">
    <property type="component" value="Chromosome"/>
</dbReference>
<comment type="function">
    <text evidence="4">Involved in cell division and chromosome segregation.</text>
</comment>
<evidence type="ECO:0000256" key="2">
    <source>
        <dbReference type="ARBA" id="ARBA00023125"/>
    </source>
</evidence>
<sequence length="319" mass="36105">MSFSGSVKRELERLVSPARHCQIAELSAIFSFCGEIQRTEKGDAFLCFSTENESVIRKCFTLLQKTFKIDREISIDKRLIKRNNRFVIEVRGQEDTVRILQAAKYLTADRQPMPCAALVNPLVVQKSCCRRAFLRGAFLCAGSISDPEKFYHFEIVCSTLSKAQQLQELVQSFEVDAKVVSRKKHEVVYVKEGAQIVEILGLMGANVSLMNLENVRILKEMRNSVNRKVNCETANINKTVNAAVKQMEDIAYIRDTIGLERLPDNLEEIAQIRLEYPQASLKELGMLLTPPVGKSGVNHRLRKIGSIAEELRGNKEEQI</sequence>
<keyword evidence="1 4" id="KW-0132">Cell division</keyword>
<dbReference type="KEGG" id="byl:A4V09_15680"/>
<dbReference type="Pfam" id="PF14527">
    <property type="entry name" value="LAGLIDADG_WhiA"/>
    <property type="match status" value="1"/>
</dbReference>
<name>A0A1C7IDZ1_9FIRM</name>
<evidence type="ECO:0000256" key="1">
    <source>
        <dbReference type="ARBA" id="ARBA00022618"/>
    </source>
</evidence>
<dbReference type="NCBIfam" id="TIGR00647">
    <property type="entry name" value="DNA_bind_WhiA"/>
    <property type="match status" value="1"/>
</dbReference>
<dbReference type="EMBL" id="CP015405">
    <property type="protein sequence ID" value="ANU77073.1"/>
    <property type="molecule type" value="Genomic_DNA"/>
</dbReference>
<dbReference type="STRING" id="1796616.A4V09_15680"/>
<keyword evidence="2 4" id="KW-0238">DNA-binding</keyword>
<dbReference type="InterPro" id="IPR027434">
    <property type="entry name" value="Homing_endonucl"/>
</dbReference>
<evidence type="ECO:0000259" key="5">
    <source>
        <dbReference type="Pfam" id="PF02650"/>
    </source>
</evidence>
<feature type="domain" description="WhiA LAGLIDADG-like" evidence="7">
    <location>
        <begin position="131"/>
        <end position="222"/>
    </location>
</feature>
<dbReference type="PANTHER" id="PTHR37307">
    <property type="entry name" value="CELL DIVISION PROTEIN WHIA-RELATED"/>
    <property type="match status" value="1"/>
</dbReference>
<comment type="similarity">
    <text evidence="4">Belongs to the WhiA family.</text>
</comment>
<dbReference type="OrthoDB" id="401278at2"/>
<dbReference type="InterPro" id="IPR039518">
    <property type="entry name" value="WhiA_LAGLIDADG_dom"/>
</dbReference>
<gene>
    <name evidence="4" type="primary">whiA</name>
    <name evidence="8" type="ORF">A4V09_15680</name>
</gene>
<evidence type="ECO:0000259" key="7">
    <source>
        <dbReference type="Pfam" id="PF14527"/>
    </source>
</evidence>
<reference evidence="8" key="1">
    <citation type="submission" date="2017-04" db="EMBL/GenBank/DDBJ databases">
        <title>Complete Genome Sequences of Twelve Strains of a Stable Defined Moderately Diverse Mouse Microbiota 2 (sDMDMm2).</title>
        <authorList>
            <person name="Uchimura Y."/>
            <person name="Wyss M."/>
            <person name="Brugiroux S."/>
            <person name="Limenitakis J.P."/>
            <person name="Stecher B."/>
            <person name="McCoy K.D."/>
            <person name="Macpherson A.J."/>
        </authorList>
    </citation>
    <scope>NUCLEOTIDE SEQUENCE</scope>
    <source>
        <strain evidence="8">YL58</strain>
    </source>
</reference>
<dbReference type="Gene3D" id="3.10.28.10">
    <property type="entry name" value="Homing endonucleases"/>
    <property type="match status" value="1"/>
</dbReference>
<protein>
    <recommendedName>
        <fullName evidence="4">Probable cell division protein WhiA</fullName>
    </recommendedName>
</protein>
<dbReference type="AlphaFoldDB" id="A0A1C7IDZ1"/>
<dbReference type="InterPro" id="IPR003802">
    <property type="entry name" value="Sporulation_regulator_WhiA"/>
</dbReference>
<accession>A0A1C7IDZ1</accession>
<dbReference type="RefSeq" id="WP_065543204.1">
    <property type="nucleotide sequence ID" value="NZ_CP015405.2"/>
</dbReference>
<dbReference type="Pfam" id="PF02650">
    <property type="entry name" value="HTH_WhiA"/>
    <property type="match status" value="1"/>
</dbReference>
<evidence type="ECO:0000256" key="3">
    <source>
        <dbReference type="ARBA" id="ARBA00023306"/>
    </source>
</evidence>
<evidence type="ECO:0000313" key="9">
    <source>
        <dbReference type="Proteomes" id="UP000092574"/>
    </source>
</evidence>
<organism evidence="8 9">
    <name type="scientific">Blautia pseudococcoides</name>
    <dbReference type="NCBI Taxonomy" id="1796616"/>
    <lineage>
        <taxon>Bacteria</taxon>
        <taxon>Bacillati</taxon>
        <taxon>Bacillota</taxon>
        <taxon>Clostridia</taxon>
        <taxon>Lachnospirales</taxon>
        <taxon>Lachnospiraceae</taxon>
        <taxon>Blautia</taxon>
    </lineage>
</organism>
<feature type="domain" description="Sporulation regulator WhiA C-terminal" evidence="5">
    <location>
        <begin position="225"/>
        <end position="308"/>
    </location>
</feature>
<evidence type="ECO:0000256" key="4">
    <source>
        <dbReference type="HAMAP-Rule" id="MF_01420"/>
    </source>
</evidence>
<evidence type="ECO:0000259" key="6">
    <source>
        <dbReference type="Pfam" id="PF10298"/>
    </source>
</evidence>